<dbReference type="PANTHER" id="PTHR23359">
    <property type="entry name" value="NUCLEOTIDE KINASE"/>
    <property type="match status" value="1"/>
</dbReference>
<dbReference type="EMBL" id="SHLC01000001">
    <property type="protein sequence ID" value="RZU64176.1"/>
    <property type="molecule type" value="Genomic_DNA"/>
</dbReference>
<dbReference type="RefSeq" id="WP_130504730.1">
    <property type="nucleotide sequence ID" value="NZ_SHLC01000001.1"/>
</dbReference>
<evidence type="ECO:0000256" key="3">
    <source>
        <dbReference type="ARBA" id="ARBA00022741"/>
    </source>
</evidence>
<evidence type="ECO:0000256" key="2">
    <source>
        <dbReference type="ARBA" id="ARBA00022727"/>
    </source>
</evidence>
<feature type="binding site" evidence="5">
    <location>
        <position position="49"/>
    </location>
    <ligand>
        <name>AMP</name>
        <dbReference type="ChEBI" id="CHEBI:456215"/>
    </ligand>
</feature>
<feature type="binding site" evidence="5">
    <location>
        <begin position="70"/>
        <end position="72"/>
    </location>
    <ligand>
        <name>AMP</name>
        <dbReference type="ChEBI" id="CHEBI:456215"/>
    </ligand>
</feature>
<dbReference type="PRINTS" id="PR00094">
    <property type="entry name" value="ADENYLTKNASE"/>
</dbReference>
<keyword evidence="3 5" id="KW-0547">Nucleotide-binding</keyword>
<dbReference type="GO" id="GO:0005737">
    <property type="term" value="C:cytoplasm"/>
    <property type="evidence" value="ECO:0007669"/>
    <property type="project" value="UniProtKB-SubCell"/>
</dbReference>
<keyword evidence="9" id="KW-1185">Reference proteome</keyword>
<comment type="domain">
    <text evidence="5">Consists of three domains, a large central CORE domain and two small peripheral domains, NMPbind and LID, which undergo movements during catalysis. The LID domain closes over the site of phosphoryl transfer upon ATP binding. Assembling and dissambling the active center during each catalytic cycle provides an effective means to prevent ATP hydrolysis.</text>
</comment>
<feature type="binding site" evidence="5">
    <location>
        <position position="140"/>
    </location>
    <ligand>
        <name>ATP</name>
        <dbReference type="ChEBI" id="CHEBI:30616"/>
    </ligand>
</feature>
<comment type="pathway">
    <text evidence="5">Purine metabolism; AMP biosynthesis via salvage pathway; AMP from ADP: step 1/1.</text>
</comment>
<dbReference type="NCBIfam" id="NF011100">
    <property type="entry name" value="PRK14527.1"/>
    <property type="match status" value="1"/>
</dbReference>
<evidence type="ECO:0000256" key="1">
    <source>
        <dbReference type="ARBA" id="ARBA00022679"/>
    </source>
</evidence>
<keyword evidence="5 7" id="KW-0067">ATP-binding</keyword>
<feature type="binding site" evidence="5">
    <location>
        <position position="185"/>
    </location>
    <ligand>
        <name>ATP</name>
        <dbReference type="ChEBI" id="CHEBI:30616"/>
    </ligand>
</feature>
<comment type="caution">
    <text evidence="5">Lacks conserved residue(s) required for the propagation of feature annotation.</text>
</comment>
<comment type="caution">
    <text evidence="8">The sequence shown here is derived from an EMBL/GenBank/DDBJ whole genome shotgun (WGS) entry which is preliminary data.</text>
</comment>
<keyword evidence="2 5" id="KW-0545">Nucleotide biosynthesis</keyword>
<dbReference type="NCBIfam" id="NF001381">
    <property type="entry name" value="PRK00279.1-3"/>
    <property type="match status" value="1"/>
</dbReference>
<keyword evidence="1 5" id="KW-0808">Transferase</keyword>
<dbReference type="NCBIfam" id="NF011105">
    <property type="entry name" value="PRK14532.1"/>
    <property type="match status" value="1"/>
</dbReference>
<dbReference type="OrthoDB" id="9805030at2"/>
<comment type="subcellular location">
    <subcellularLocation>
        <location evidence="5 7">Cytoplasm</location>
    </subcellularLocation>
</comment>
<dbReference type="GO" id="GO:0005524">
    <property type="term" value="F:ATP binding"/>
    <property type="evidence" value="ECO:0007669"/>
    <property type="project" value="UniProtKB-UniRule"/>
</dbReference>
<dbReference type="HAMAP" id="MF_00235">
    <property type="entry name" value="Adenylate_kinase_Adk"/>
    <property type="match status" value="1"/>
</dbReference>
<comment type="similarity">
    <text evidence="5 6">Belongs to the adenylate kinase family.</text>
</comment>
<feature type="binding site" evidence="5">
    <location>
        <position position="146"/>
    </location>
    <ligand>
        <name>AMP</name>
        <dbReference type="ChEBI" id="CHEBI:456215"/>
    </ligand>
</feature>
<dbReference type="Proteomes" id="UP000291483">
    <property type="component" value="Unassembled WGS sequence"/>
</dbReference>
<dbReference type="AlphaFoldDB" id="A0A4V2GAH1"/>
<dbReference type="PROSITE" id="PS00113">
    <property type="entry name" value="ADENYLATE_KINASE"/>
    <property type="match status" value="1"/>
</dbReference>
<dbReference type="InterPro" id="IPR000850">
    <property type="entry name" value="Adenylat/UMP-CMP_kin"/>
</dbReference>
<dbReference type="InterPro" id="IPR027417">
    <property type="entry name" value="P-loop_NTPase"/>
</dbReference>
<dbReference type="GO" id="GO:0044209">
    <property type="term" value="P:AMP salvage"/>
    <property type="evidence" value="ECO:0007669"/>
    <property type="project" value="UniProtKB-UniRule"/>
</dbReference>
<name>A0A4V2GAH1_9MICO</name>
<feature type="region of interest" description="NMP" evidence="5">
    <location>
        <begin position="43"/>
        <end position="72"/>
    </location>
</feature>
<comment type="catalytic activity">
    <reaction evidence="5 7">
        <text>AMP + ATP = 2 ADP</text>
        <dbReference type="Rhea" id="RHEA:12973"/>
        <dbReference type="ChEBI" id="CHEBI:30616"/>
        <dbReference type="ChEBI" id="CHEBI:456215"/>
        <dbReference type="ChEBI" id="CHEBI:456216"/>
        <dbReference type="EC" id="2.7.4.3"/>
    </reaction>
</comment>
<gene>
    <name evidence="5" type="primary">adk</name>
    <name evidence="8" type="ORF">EV379_0470</name>
</gene>
<keyword evidence="5" id="KW-0963">Cytoplasm</keyword>
<dbReference type="GO" id="GO:0004017">
    <property type="term" value="F:AMP kinase activity"/>
    <property type="evidence" value="ECO:0007669"/>
    <property type="project" value="UniProtKB-UniRule"/>
</dbReference>
<proteinExistence type="inferred from homology"/>
<organism evidence="8 9">
    <name type="scientific">Microterricola gilva</name>
    <dbReference type="NCBI Taxonomy" id="393267"/>
    <lineage>
        <taxon>Bacteria</taxon>
        <taxon>Bacillati</taxon>
        <taxon>Actinomycetota</taxon>
        <taxon>Actinomycetes</taxon>
        <taxon>Micrococcales</taxon>
        <taxon>Microbacteriaceae</taxon>
        <taxon>Microterricola</taxon>
    </lineage>
</organism>
<dbReference type="EC" id="2.7.4.3" evidence="5 7"/>
<feature type="binding site" evidence="5">
    <location>
        <begin position="98"/>
        <end position="101"/>
    </location>
    <ligand>
        <name>AMP</name>
        <dbReference type="ChEBI" id="CHEBI:456215"/>
    </ligand>
</feature>
<keyword evidence="4 5" id="KW-0418">Kinase</keyword>
<dbReference type="CDD" id="cd01428">
    <property type="entry name" value="ADK"/>
    <property type="match status" value="1"/>
</dbReference>
<feature type="binding site" evidence="5">
    <location>
        <position position="44"/>
    </location>
    <ligand>
        <name>AMP</name>
        <dbReference type="ChEBI" id="CHEBI:456215"/>
    </ligand>
</feature>
<feature type="binding site" evidence="5">
    <location>
        <begin position="23"/>
        <end position="28"/>
    </location>
    <ligand>
        <name>ATP</name>
        <dbReference type="ChEBI" id="CHEBI:30616"/>
    </ligand>
</feature>
<evidence type="ECO:0000313" key="8">
    <source>
        <dbReference type="EMBL" id="RZU64176.1"/>
    </source>
</evidence>
<evidence type="ECO:0000256" key="7">
    <source>
        <dbReference type="RuleBase" id="RU003331"/>
    </source>
</evidence>
<dbReference type="SUPFAM" id="SSF52540">
    <property type="entry name" value="P-loop containing nucleoside triphosphate hydrolases"/>
    <property type="match status" value="1"/>
</dbReference>
<comment type="subunit">
    <text evidence="5 7">Monomer.</text>
</comment>
<sequence>MSKTAAERNIARGARLLIVGPPGAGKGTQAKRIGETFGIPDVSTGDIFRFHIKNGTELGLRVKAIVDAGDYVPDSLTNEIVTARLEEEDAANGFLLDGYPRTIDQVHYLDGLLEKKGQPLEAVIRLVADQEEIIARLSKRALEQGRADDTEEAIRHRQEVYARETAPLVEVFRERGLLIDVDGLGNVDEVGDRISAALQAAGIGVADSDVAAAS</sequence>
<dbReference type="UniPathway" id="UPA00588">
    <property type="reaction ID" value="UER00649"/>
</dbReference>
<accession>A0A4V2GAH1</accession>
<dbReference type="InterPro" id="IPR033690">
    <property type="entry name" value="Adenylat_kinase_CS"/>
</dbReference>
<feature type="binding site" evidence="5">
    <location>
        <position position="105"/>
    </location>
    <ligand>
        <name>AMP</name>
        <dbReference type="ChEBI" id="CHEBI:456215"/>
    </ligand>
</feature>
<dbReference type="Gene3D" id="3.40.50.300">
    <property type="entry name" value="P-loop containing nucleotide triphosphate hydrolases"/>
    <property type="match status" value="1"/>
</dbReference>
<comment type="function">
    <text evidence="5">Catalyzes the reversible transfer of the terminal phosphate group between ATP and AMP. Plays an important role in cellular energy homeostasis and in adenine nucleotide metabolism.</text>
</comment>
<evidence type="ECO:0000313" key="9">
    <source>
        <dbReference type="Proteomes" id="UP000291483"/>
    </source>
</evidence>
<dbReference type="NCBIfam" id="NF011104">
    <property type="entry name" value="PRK14531.1"/>
    <property type="match status" value="1"/>
</dbReference>
<protein>
    <recommendedName>
        <fullName evidence="5 7">Adenylate kinase</fullName>
        <shortName evidence="5">AK</shortName>
        <ecNumber evidence="5 7">2.7.4.3</ecNumber>
    </recommendedName>
    <alternativeName>
        <fullName evidence="5">ATP-AMP transphosphorylase</fullName>
    </alternativeName>
    <alternativeName>
        <fullName evidence="5">ATP:AMP phosphotransferase</fullName>
    </alternativeName>
    <alternativeName>
        <fullName evidence="5">Adenylate monophosphate kinase</fullName>
    </alternativeName>
</protein>
<evidence type="ECO:0000256" key="5">
    <source>
        <dbReference type="HAMAP-Rule" id="MF_00235"/>
    </source>
</evidence>
<evidence type="ECO:0000256" key="4">
    <source>
        <dbReference type="ARBA" id="ARBA00022777"/>
    </source>
</evidence>
<feature type="binding site" evidence="5">
    <location>
        <position position="157"/>
    </location>
    <ligand>
        <name>AMP</name>
        <dbReference type="ChEBI" id="CHEBI:456215"/>
    </ligand>
</feature>
<dbReference type="Pfam" id="PF00406">
    <property type="entry name" value="ADK"/>
    <property type="match status" value="1"/>
</dbReference>
<reference evidence="8 9" key="1">
    <citation type="submission" date="2019-02" db="EMBL/GenBank/DDBJ databases">
        <title>Sequencing the genomes of 1000 actinobacteria strains.</title>
        <authorList>
            <person name="Klenk H.-P."/>
        </authorList>
    </citation>
    <scope>NUCLEOTIDE SEQUENCE [LARGE SCALE GENOMIC DNA]</scope>
    <source>
        <strain evidence="8 9">DSM 18319</strain>
    </source>
</reference>
<evidence type="ECO:0000256" key="6">
    <source>
        <dbReference type="RuleBase" id="RU003330"/>
    </source>
</evidence>